<reference evidence="2" key="1">
    <citation type="journal article" date="2012" name="MBio">
        <title>Comparative genome analysis of Trichophyton rubrum and related dermatophytes reveals candidate genes involved in infection.</title>
        <authorList>
            <person name="Martinez D.A."/>
            <person name="Oliver B.G."/>
            <person name="Graeser Y."/>
            <person name="Goldberg J.M."/>
            <person name="Li W."/>
            <person name="Martinez-Rossi N.M."/>
            <person name="Monod M."/>
            <person name="Shelest E."/>
            <person name="Barton R.C."/>
            <person name="Birch E."/>
            <person name="Brakhage A.A."/>
            <person name="Chen Z."/>
            <person name="Gurr S.J."/>
            <person name="Heiman D."/>
            <person name="Heitman J."/>
            <person name="Kosti I."/>
            <person name="Rossi A."/>
            <person name="Saif S."/>
            <person name="Samalova M."/>
            <person name="Saunders C.W."/>
            <person name="Shea T."/>
            <person name="Summerbell R.C."/>
            <person name="Xu J."/>
            <person name="Young S."/>
            <person name="Zeng Q."/>
            <person name="Birren B.W."/>
            <person name="Cuomo C.A."/>
            <person name="White T.C."/>
        </authorList>
    </citation>
    <scope>NUCLEOTIDE SEQUENCE [LARGE SCALE GENOMIC DNA]</scope>
    <source>
        <strain evidence="2">ATCC MYA-4607 / CBS 118892</strain>
    </source>
</reference>
<dbReference type="GeneID" id="71777149"/>
<organism evidence="1 2">
    <name type="scientific">Trichophyton rubrum (strain ATCC MYA-4607 / CBS 118892)</name>
    <name type="common">Athlete's foot fungus</name>
    <dbReference type="NCBI Taxonomy" id="559305"/>
    <lineage>
        <taxon>Eukaryota</taxon>
        <taxon>Fungi</taxon>
        <taxon>Dikarya</taxon>
        <taxon>Ascomycota</taxon>
        <taxon>Pezizomycotina</taxon>
        <taxon>Eurotiomycetes</taxon>
        <taxon>Eurotiomycetidae</taxon>
        <taxon>Onygenales</taxon>
        <taxon>Arthrodermataceae</taxon>
        <taxon>Trichophyton</taxon>
    </lineage>
</organism>
<proteinExistence type="predicted"/>
<keyword evidence="2" id="KW-1185">Reference proteome</keyword>
<dbReference type="VEuPathDB" id="FungiDB:TERG_11771"/>
<dbReference type="EMBL" id="GG700649">
    <property type="protein sequence ID" value="KFL60712.1"/>
    <property type="molecule type" value="Genomic_DNA"/>
</dbReference>
<evidence type="ECO:0000313" key="1">
    <source>
        <dbReference type="EMBL" id="KFL60712.1"/>
    </source>
</evidence>
<protein>
    <submittedName>
        <fullName evidence="1">Uncharacterized protein</fullName>
    </submittedName>
</protein>
<evidence type="ECO:0000313" key="2">
    <source>
        <dbReference type="Proteomes" id="UP000008864"/>
    </source>
</evidence>
<dbReference type="Proteomes" id="UP000008864">
    <property type="component" value="Unassembled WGS sequence"/>
</dbReference>
<dbReference type="HOGENOM" id="CLU_2293709_0_0_1"/>
<accession>A0A080WJB5</accession>
<dbReference type="RefSeq" id="XP_047605523.1">
    <property type="nucleotide sequence ID" value="XM_047750833.1"/>
</dbReference>
<dbReference type="AlphaFoldDB" id="A0A080WJB5"/>
<dbReference type="InParanoid" id="A0A080WJB5"/>
<gene>
    <name evidence="1" type="ORF">TERG_11771</name>
</gene>
<sequence>MATVVRLGCSPRICSIFPQRTVNSFCNSVQLCTIHIFGRIFVLSQYRSSLTVKIPPYNELCDEIHCPLLASPDNLFRDLLMKLIERALGFWGMHTPLNGAI</sequence>
<name>A0A080WJB5_TRIRC</name>